<dbReference type="EMBL" id="GGEC01084358">
    <property type="protein sequence ID" value="MBX64842.1"/>
    <property type="molecule type" value="Transcribed_RNA"/>
</dbReference>
<organism evidence="1">
    <name type="scientific">Rhizophora mucronata</name>
    <name type="common">Asiatic mangrove</name>
    <dbReference type="NCBI Taxonomy" id="61149"/>
    <lineage>
        <taxon>Eukaryota</taxon>
        <taxon>Viridiplantae</taxon>
        <taxon>Streptophyta</taxon>
        <taxon>Embryophyta</taxon>
        <taxon>Tracheophyta</taxon>
        <taxon>Spermatophyta</taxon>
        <taxon>Magnoliopsida</taxon>
        <taxon>eudicotyledons</taxon>
        <taxon>Gunneridae</taxon>
        <taxon>Pentapetalae</taxon>
        <taxon>rosids</taxon>
        <taxon>fabids</taxon>
        <taxon>Malpighiales</taxon>
        <taxon>Rhizophoraceae</taxon>
        <taxon>Rhizophora</taxon>
    </lineage>
</organism>
<sequence length="27" mass="3046">MTASYTRIPASSHIIWMEIRAPSISIL</sequence>
<protein>
    <submittedName>
        <fullName evidence="1">Uncharacterized protein</fullName>
    </submittedName>
</protein>
<reference evidence="1" key="1">
    <citation type="submission" date="2018-02" db="EMBL/GenBank/DDBJ databases">
        <title>Rhizophora mucronata_Transcriptome.</title>
        <authorList>
            <person name="Meera S.P."/>
            <person name="Sreeshan A."/>
            <person name="Augustine A."/>
        </authorList>
    </citation>
    <scope>NUCLEOTIDE SEQUENCE</scope>
    <source>
        <tissue evidence="1">Leaf</tissue>
    </source>
</reference>
<dbReference type="AlphaFoldDB" id="A0A2P2QCX3"/>
<name>A0A2P2QCX3_RHIMU</name>
<proteinExistence type="predicted"/>
<evidence type="ECO:0000313" key="1">
    <source>
        <dbReference type="EMBL" id="MBX64842.1"/>
    </source>
</evidence>
<accession>A0A2P2QCX3</accession>